<evidence type="ECO:0000256" key="1">
    <source>
        <dbReference type="SAM" id="Phobius"/>
    </source>
</evidence>
<organism evidence="2 3">
    <name type="scientific">Prorocentrum cordatum</name>
    <dbReference type="NCBI Taxonomy" id="2364126"/>
    <lineage>
        <taxon>Eukaryota</taxon>
        <taxon>Sar</taxon>
        <taxon>Alveolata</taxon>
        <taxon>Dinophyceae</taxon>
        <taxon>Prorocentrales</taxon>
        <taxon>Prorocentraceae</taxon>
        <taxon>Prorocentrum</taxon>
    </lineage>
</organism>
<gene>
    <name evidence="2" type="ORF">PCOR1329_LOCUS19681</name>
</gene>
<keyword evidence="1" id="KW-1133">Transmembrane helix</keyword>
<evidence type="ECO:0000313" key="2">
    <source>
        <dbReference type="EMBL" id="CAK0816917.1"/>
    </source>
</evidence>
<dbReference type="EMBL" id="CAUYUJ010006313">
    <property type="protein sequence ID" value="CAK0816917.1"/>
    <property type="molecule type" value="Genomic_DNA"/>
</dbReference>
<protein>
    <recommendedName>
        <fullName evidence="4">Protein RFT1 homolog</fullName>
    </recommendedName>
</protein>
<feature type="transmembrane region" description="Helical" evidence="1">
    <location>
        <begin position="93"/>
        <end position="119"/>
    </location>
</feature>
<feature type="transmembrane region" description="Helical" evidence="1">
    <location>
        <begin position="52"/>
        <end position="73"/>
    </location>
</feature>
<keyword evidence="1" id="KW-0812">Transmembrane</keyword>
<keyword evidence="1" id="KW-0472">Membrane</keyword>
<evidence type="ECO:0000313" key="3">
    <source>
        <dbReference type="Proteomes" id="UP001189429"/>
    </source>
</evidence>
<reference evidence="2" key="1">
    <citation type="submission" date="2023-10" db="EMBL/GenBank/DDBJ databases">
        <authorList>
            <person name="Chen Y."/>
            <person name="Shah S."/>
            <person name="Dougan E. K."/>
            <person name="Thang M."/>
            <person name="Chan C."/>
        </authorList>
    </citation>
    <scope>NUCLEOTIDE SEQUENCE [LARGE SCALE GENOMIC DNA]</scope>
</reference>
<feature type="transmembrane region" description="Helical" evidence="1">
    <location>
        <begin position="12"/>
        <end position="31"/>
    </location>
</feature>
<feature type="transmembrane region" description="Helical" evidence="1">
    <location>
        <begin position="147"/>
        <end position="164"/>
    </location>
</feature>
<dbReference type="Proteomes" id="UP001189429">
    <property type="component" value="Unassembled WGS sequence"/>
</dbReference>
<sequence>MAIVLEEVSTFTFLGTSYYAMAMCLFALLLEGVRSSAMWTVKMRVLNSRWRLLSYGTIFTSMQQFCCALSPFLCEFIARRHGASFLTTNQKELADAIVVSLAPIGILQFFAQALALPFVQKEFGMTVQSNRGYSNTLVMRLFRRSPLATSLATGGLLALGLWLVQRSLVGRRPPFTPYHRCSERHTCKVLETRQNTNFAKSGGSGFGQNEYGQYTTGKFNCRLRAHDHVQELALIARCMTSMIWSKSSVLTNTAGLLRQRLKSPKGLWRPSYRVTTGHDLFKGTVALAGTVQALL</sequence>
<proteinExistence type="predicted"/>
<evidence type="ECO:0008006" key="4">
    <source>
        <dbReference type="Google" id="ProtNLM"/>
    </source>
</evidence>
<accession>A0ABN9RD57</accession>
<name>A0ABN9RD57_9DINO</name>
<comment type="caution">
    <text evidence="2">The sequence shown here is derived from an EMBL/GenBank/DDBJ whole genome shotgun (WGS) entry which is preliminary data.</text>
</comment>
<keyword evidence="3" id="KW-1185">Reference proteome</keyword>